<sequence length="276" mass="32056">MEELEDLSNPQNAQYYGHENPYPLQFNLYHRFPIPNYKNEVPNEPLVLWIIGDEKKIVPSVTKVVNGKLQAITFICFEEIQGHFELRTESGVVLYYSNCIQFMDSTDFNGRQFIRIATRANFNKNLFIWEDEKHDWLVTNLPAYNLGTFEIDEDFSSQRTGDKGGSINTTAWLEERVSYNFYLHGDNNILSFITIHSLNKDLYIDGTRRTRREKPEVGEYSSEMVMKFSNQKDEKGLNITINEEDIFSDVMTTVLSNNAKTVIYAVDNKNTAIQVK</sequence>
<evidence type="ECO:0000313" key="2">
    <source>
        <dbReference type="Proteomes" id="UP000279541"/>
    </source>
</evidence>
<evidence type="ECO:0000313" key="1">
    <source>
        <dbReference type="EMBL" id="AZB01297.1"/>
    </source>
</evidence>
<gene>
    <name evidence="1" type="ORF">EG359_17485</name>
</gene>
<reference evidence="1 2" key="1">
    <citation type="submission" date="2018-11" db="EMBL/GenBank/DDBJ databases">
        <title>Proposal to divide the Flavobacteriaceae and reorganize its genera based on Amino Acid Identity values calculated from whole genome sequences.</title>
        <authorList>
            <person name="Nicholson A.C."/>
            <person name="Gulvik C.A."/>
            <person name="Whitney A.M."/>
            <person name="Humrighouse B.W."/>
            <person name="Bell M."/>
            <person name="Holmes B."/>
            <person name="Steigerwalt A.G."/>
            <person name="Villarma A."/>
            <person name="Sheth M."/>
            <person name="Batra D."/>
            <person name="Pryor J."/>
            <person name="Bernardet J.-F."/>
            <person name="Hugo C."/>
            <person name="Kampfer P."/>
            <person name="Newman J."/>
            <person name="McQuiston J.R."/>
        </authorList>
    </citation>
    <scope>NUCLEOTIDE SEQUENCE [LARGE SCALE GENOMIC DNA]</scope>
    <source>
        <strain evidence="1 2">DSM 16927</strain>
    </source>
</reference>
<organism evidence="1 2">
    <name type="scientific">Chryseobacterium joostei</name>
    <dbReference type="NCBI Taxonomy" id="112234"/>
    <lineage>
        <taxon>Bacteria</taxon>
        <taxon>Pseudomonadati</taxon>
        <taxon>Bacteroidota</taxon>
        <taxon>Flavobacteriia</taxon>
        <taxon>Flavobacteriales</taxon>
        <taxon>Weeksellaceae</taxon>
        <taxon>Chryseobacterium group</taxon>
        <taxon>Chryseobacterium</taxon>
    </lineage>
</organism>
<evidence type="ECO:0008006" key="3">
    <source>
        <dbReference type="Google" id="ProtNLM"/>
    </source>
</evidence>
<proteinExistence type="predicted"/>
<protein>
    <recommendedName>
        <fullName evidence="3">DUF3471 domain-containing protein</fullName>
    </recommendedName>
</protein>
<dbReference type="EMBL" id="CP033926">
    <property type="protein sequence ID" value="AZB01297.1"/>
    <property type="molecule type" value="Genomic_DNA"/>
</dbReference>
<accession>A0ABN5SEM5</accession>
<name>A0ABN5SEM5_9FLAO</name>
<dbReference type="Proteomes" id="UP000279541">
    <property type="component" value="Chromosome"/>
</dbReference>
<keyword evidence="2" id="KW-1185">Reference proteome</keyword>